<evidence type="ECO:0000256" key="1">
    <source>
        <dbReference type="SAM" id="MobiDB-lite"/>
    </source>
</evidence>
<dbReference type="Proteomes" id="UP000694417">
    <property type="component" value="Unplaced"/>
</dbReference>
<dbReference type="GeneID" id="113176470"/>
<gene>
    <name evidence="2" type="primary">LOC113176470</name>
</gene>
<sequence>MASTPTRNDEKKSSWLSQTVSSLSGGQKVSISRSEEFLTRISNELTEEALFIAGCHMNPVPTEEKQTKDQGTQISSHVLFTMTGGTDTCSDRDHIHTKAHRLSLRDKMLCEDLPVRTVVSPPSQMTFD</sequence>
<proteinExistence type="predicted"/>
<organism evidence="2 3">
    <name type="scientific">Urocitellus parryii</name>
    <name type="common">Arctic ground squirrel</name>
    <name type="synonym">Spermophilus parryii</name>
    <dbReference type="NCBI Taxonomy" id="9999"/>
    <lineage>
        <taxon>Eukaryota</taxon>
        <taxon>Metazoa</taxon>
        <taxon>Chordata</taxon>
        <taxon>Craniata</taxon>
        <taxon>Vertebrata</taxon>
        <taxon>Euteleostomi</taxon>
        <taxon>Mammalia</taxon>
        <taxon>Eutheria</taxon>
        <taxon>Euarchontoglires</taxon>
        <taxon>Glires</taxon>
        <taxon>Rodentia</taxon>
        <taxon>Sciuromorpha</taxon>
        <taxon>Sciuridae</taxon>
        <taxon>Xerinae</taxon>
        <taxon>Marmotini</taxon>
        <taxon>Urocitellus</taxon>
    </lineage>
</organism>
<dbReference type="GeneTree" id="ENSGT00490000043964"/>
<keyword evidence="3" id="KW-1185">Reference proteome</keyword>
<reference evidence="2" key="2">
    <citation type="submission" date="2025-09" db="UniProtKB">
        <authorList>
            <consortium name="Ensembl"/>
        </authorList>
    </citation>
    <scope>IDENTIFICATION</scope>
</reference>
<dbReference type="Ensembl" id="ENSUPAT00010013245.1">
    <property type="protein sequence ID" value="ENSUPAP00010011533.1"/>
    <property type="gene ID" value="ENSUPAG00010009370.1"/>
</dbReference>
<evidence type="ECO:0000313" key="2">
    <source>
        <dbReference type="Ensembl" id="ENSUPAP00010011533.1"/>
    </source>
</evidence>
<feature type="region of interest" description="Disordered" evidence="1">
    <location>
        <begin position="1"/>
        <end position="30"/>
    </location>
</feature>
<evidence type="ECO:0000313" key="3">
    <source>
        <dbReference type="Proteomes" id="UP000694417"/>
    </source>
</evidence>
<dbReference type="AlphaFoldDB" id="A0A8D2HGU1"/>
<protein>
    <submittedName>
        <fullName evidence="2">Uncharacterized protein</fullName>
    </submittedName>
</protein>
<accession>A0A8D2HGU1</accession>
<dbReference type="RefSeq" id="XP_026236742.1">
    <property type="nucleotide sequence ID" value="XM_026380957.1"/>
</dbReference>
<name>A0A8D2HGU1_UROPR</name>
<reference evidence="2" key="1">
    <citation type="submission" date="2025-08" db="UniProtKB">
        <authorList>
            <consortium name="Ensembl"/>
        </authorList>
    </citation>
    <scope>IDENTIFICATION</scope>
</reference>
<feature type="compositionally biased region" description="Low complexity" evidence="1">
    <location>
        <begin position="14"/>
        <end position="24"/>
    </location>
</feature>